<reference evidence="1" key="1">
    <citation type="submission" date="2013-08" db="EMBL/GenBank/DDBJ databases">
        <authorList>
            <person name="Mendez C."/>
            <person name="Richter M."/>
            <person name="Ferrer M."/>
            <person name="Sanchez J."/>
        </authorList>
    </citation>
    <scope>NUCLEOTIDE SEQUENCE</scope>
</reference>
<dbReference type="InterPro" id="IPR036188">
    <property type="entry name" value="FAD/NAD-bd_sf"/>
</dbReference>
<proteinExistence type="predicted"/>
<dbReference type="EMBL" id="AUZX01004380">
    <property type="protein sequence ID" value="EQD70982.1"/>
    <property type="molecule type" value="Genomic_DNA"/>
</dbReference>
<name>T1BMG6_9ZZZZ</name>
<comment type="caution">
    <text evidence="1">The sequence shown here is derived from an EMBL/GenBank/DDBJ whole genome shotgun (WGS) entry which is preliminary data.</text>
</comment>
<reference evidence="1" key="2">
    <citation type="journal article" date="2014" name="ISME J.">
        <title>Microbial stratification in low pH oxic and suboxic macroscopic growths along an acid mine drainage.</title>
        <authorList>
            <person name="Mendez-Garcia C."/>
            <person name="Mesa V."/>
            <person name="Sprenger R.R."/>
            <person name="Richter M."/>
            <person name="Diez M.S."/>
            <person name="Solano J."/>
            <person name="Bargiela R."/>
            <person name="Golyshina O.V."/>
            <person name="Manteca A."/>
            <person name="Ramos J.L."/>
            <person name="Gallego J.R."/>
            <person name="Llorente I."/>
            <person name="Martins Dos Santos V.A."/>
            <person name="Jensen O.N."/>
            <person name="Pelaez A.I."/>
            <person name="Sanchez J."/>
            <person name="Ferrer M."/>
        </authorList>
    </citation>
    <scope>NUCLEOTIDE SEQUENCE</scope>
</reference>
<feature type="non-terminal residue" evidence="1">
    <location>
        <position position="1"/>
    </location>
</feature>
<sequence length="74" mass="7955">YNTADMTPTIFKELNLTVISGTSGSGIMKADAIGRIAAATFSGLDKAKLFGNLDFNVSDIGVTRRKARMEQMIL</sequence>
<protein>
    <submittedName>
        <fullName evidence="1">Sarcosine oxidase related protein</fullName>
    </submittedName>
</protein>
<organism evidence="1">
    <name type="scientific">mine drainage metagenome</name>
    <dbReference type="NCBI Taxonomy" id="410659"/>
    <lineage>
        <taxon>unclassified sequences</taxon>
        <taxon>metagenomes</taxon>
        <taxon>ecological metagenomes</taxon>
    </lineage>
</organism>
<accession>T1BMG6</accession>
<dbReference type="Gene3D" id="3.50.50.60">
    <property type="entry name" value="FAD/NAD(P)-binding domain"/>
    <property type="match status" value="1"/>
</dbReference>
<gene>
    <name evidence="1" type="ORF">B1A_06020</name>
</gene>
<evidence type="ECO:0000313" key="1">
    <source>
        <dbReference type="EMBL" id="EQD70982.1"/>
    </source>
</evidence>
<dbReference type="AlphaFoldDB" id="T1BMG6"/>